<name>A0A5C8ZAE1_9GAMM</name>
<comment type="similarity">
    <text evidence="7">Belongs to the aspartate/glutamate racemases family.</text>
</comment>
<reference evidence="8 9" key="1">
    <citation type="submission" date="2019-07" db="EMBL/GenBank/DDBJ databases">
        <title>Reinekea sp. strain SSH23 genome sequencing and assembly.</title>
        <authorList>
            <person name="Kim I."/>
        </authorList>
    </citation>
    <scope>NUCLEOTIDE SEQUENCE [LARGE SCALE GENOMIC DNA]</scope>
    <source>
        <strain evidence="8 9">SSH23</strain>
    </source>
</reference>
<comment type="pathway">
    <text evidence="7">Cell wall biogenesis; peptidoglycan biosynthesis.</text>
</comment>
<feature type="active site" description="Proton donor/acceptor" evidence="7">
    <location>
        <position position="176"/>
    </location>
</feature>
<dbReference type="InterPro" id="IPR004391">
    <property type="entry name" value="Glu_race"/>
</dbReference>
<dbReference type="InterPro" id="IPR033134">
    <property type="entry name" value="Asp/Glu_racemase_AS_2"/>
</dbReference>
<dbReference type="PROSITE" id="PS00923">
    <property type="entry name" value="ASP_GLU_RACEMASE_1"/>
    <property type="match status" value="1"/>
</dbReference>
<keyword evidence="3 7" id="KW-0133">Cell shape</keyword>
<keyword evidence="4 7" id="KW-0573">Peptidoglycan synthesis</keyword>
<dbReference type="PANTHER" id="PTHR21198">
    <property type="entry name" value="GLUTAMATE RACEMASE"/>
    <property type="match status" value="1"/>
</dbReference>
<feature type="binding site" evidence="7">
    <location>
        <begin position="70"/>
        <end position="71"/>
    </location>
    <ligand>
        <name>substrate</name>
    </ligand>
</feature>
<feature type="binding site" evidence="7">
    <location>
        <begin position="6"/>
        <end position="7"/>
    </location>
    <ligand>
        <name>substrate</name>
    </ligand>
</feature>
<proteinExistence type="inferred from homology"/>
<evidence type="ECO:0000256" key="1">
    <source>
        <dbReference type="ARBA" id="ARBA00001602"/>
    </source>
</evidence>
<organism evidence="8 9">
    <name type="scientific">Reinekea thalattae</name>
    <dbReference type="NCBI Taxonomy" id="2593301"/>
    <lineage>
        <taxon>Bacteria</taxon>
        <taxon>Pseudomonadati</taxon>
        <taxon>Pseudomonadota</taxon>
        <taxon>Gammaproteobacteria</taxon>
        <taxon>Oceanospirillales</taxon>
        <taxon>Saccharospirillaceae</taxon>
        <taxon>Reinekea</taxon>
    </lineage>
</organism>
<dbReference type="EC" id="5.1.1.3" evidence="2 7"/>
<evidence type="ECO:0000313" key="8">
    <source>
        <dbReference type="EMBL" id="TXR54922.1"/>
    </source>
</evidence>
<dbReference type="GO" id="GO:0071555">
    <property type="term" value="P:cell wall organization"/>
    <property type="evidence" value="ECO:0007669"/>
    <property type="project" value="UniProtKB-KW"/>
</dbReference>
<evidence type="ECO:0000256" key="7">
    <source>
        <dbReference type="HAMAP-Rule" id="MF_00258"/>
    </source>
</evidence>
<keyword evidence="5 7" id="KW-0413">Isomerase</keyword>
<comment type="function">
    <text evidence="7">Provides the (R)-glutamate required for cell wall biosynthesis.</text>
</comment>
<dbReference type="Proteomes" id="UP000321764">
    <property type="component" value="Unassembled WGS sequence"/>
</dbReference>
<dbReference type="OrthoDB" id="9801055at2"/>
<protein>
    <recommendedName>
        <fullName evidence="2 7">Glutamate racemase</fullName>
        <ecNumber evidence="2 7">5.1.1.3</ecNumber>
    </recommendedName>
</protein>
<evidence type="ECO:0000256" key="6">
    <source>
        <dbReference type="ARBA" id="ARBA00023316"/>
    </source>
</evidence>
<dbReference type="InterPro" id="IPR001920">
    <property type="entry name" value="Asp/Glu_race"/>
</dbReference>
<accession>A0A5C8ZAE1</accession>
<dbReference type="InterPro" id="IPR015942">
    <property type="entry name" value="Asp/Glu/hydantoin_racemase"/>
</dbReference>
<dbReference type="UniPathway" id="UPA00219"/>
<dbReference type="Gene3D" id="3.40.50.1860">
    <property type="match status" value="2"/>
</dbReference>
<keyword evidence="6 7" id="KW-0961">Cell wall biogenesis/degradation</keyword>
<dbReference type="InterPro" id="IPR018187">
    <property type="entry name" value="Asp/Glu_racemase_AS_1"/>
</dbReference>
<feature type="binding site" evidence="7">
    <location>
        <begin position="177"/>
        <end position="178"/>
    </location>
    <ligand>
        <name>substrate</name>
    </ligand>
</feature>
<gene>
    <name evidence="7 8" type="primary">murI</name>
    <name evidence="8" type="ORF">FME95_01390</name>
</gene>
<sequence>MIGVFDSGLGGLTVLTQLKIHYPKLSLLYVADQHYSPYGNKPAELIVQRCRSITQWLVDQGCSVIVVACNTATALAIELLREEFDLPIVGVEPGVKPAALSSQCKKIAVLATENTVSSQRYSELLSRFLPSVTVVSQRCVGLADAIEHSSEQLPRLIKKYCQPLVAEGVDHIVLGCTHYPLITDQILTALGKPVAIVDTGRAVANYAFHCYQQLGIQPRIAETAIYTTSAAEQCKAMLLNYELLQPLRNVPVYALAHSELTC</sequence>
<dbReference type="HAMAP" id="MF_00258">
    <property type="entry name" value="Glu_racemase"/>
    <property type="match status" value="1"/>
</dbReference>
<dbReference type="GO" id="GO:0008360">
    <property type="term" value="P:regulation of cell shape"/>
    <property type="evidence" value="ECO:0007669"/>
    <property type="project" value="UniProtKB-KW"/>
</dbReference>
<dbReference type="NCBIfam" id="TIGR00067">
    <property type="entry name" value="glut_race"/>
    <property type="match status" value="1"/>
</dbReference>
<dbReference type="EMBL" id="VKAD01000001">
    <property type="protein sequence ID" value="TXR54922.1"/>
    <property type="molecule type" value="Genomic_DNA"/>
</dbReference>
<dbReference type="SUPFAM" id="SSF53681">
    <property type="entry name" value="Aspartate/glutamate racemase"/>
    <property type="match status" value="2"/>
</dbReference>
<keyword evidence="9" id="KW-1185">Reference proteome</keyword>
<evidence type="ECO:0000256" key="5">
    <source>
        <dbReference type="ARBA" id="ARBA00023235"/>
    </source>
</evidence>
<dbReference type="GO" id="GO:0008881">
    <property type="term" value="F:glutamate racemase activity"/>
    <property type="evidence" value="ECO:0007669"/>
    <property type="project" value="UniProtKB-UniRule"/>
</dbReference>
<comment type="caution">
    <text evidence="8">The sequence shown here is derived from an EMBL/GenBank/DDBJ whole genome shotgun (WGS) entry which is preliminary data.</text>
</comment>
<comment type="catalytic activity">
    <reaction evidence="1 7">
        <text>L-glutamate = D-glutamate</text>
        <dbReference type="Rhea" id="RHEA:12813"/>
        <dbReference type="ChEBI" id="CHEBI:29985"/>
        <dbReference type="ChEBI" id="CHEBI:29986"/>
        <dbReference type="EC" id="5.1.1.3"/>
    </reaction>
</comment>
<evidence type="ECO:0000256" key="2">
    <source>
        <dbReference type="ARBA" id="ARBA00013090"/>
    </source>
</evidence>
<evidence type="ECO:0000313" key="9">
    <source>
        <dbReference type="Proteomes" id="UP000321764"/>
    </source>
</evidence>
<dbReference type="GO" id="GO:0009252">
    <property type="term" value="P:peptidoglycan biosynthetic process"/>
    <property type="evidence" value="ECO:0007669"/>
    <property type="project" value="UniProtKB-UniRule"/>
</dbReference>
<dbReference type="Pfam" id="PF01177">
    <property type="entry name" value="Asp_Glu_race"/>
    <property type="match status" value="1"/>
</dbReference>
<evidence type="ECO:0000256" key="4">
    <source>
        <dbReference type="ARBA" id="ARBA00022984"/>
    </source>
</evidence>
<dbReference type="PROSITE" id="PS00924">
    <property type="entry name" value="ASP_GLU_RACEMASE_2"/>
    <property type="match status" value="1"/>
</dbReference>
<evidence type="ECO:0000256" key="3">
    <source>
        <dbReference type="ARBA" id="ARBA00022960"/>
    </source>
</evidence>
<dbReference type="AlphaFoldDB" id="A0A5C8ZAE1"/>
<dbReference type="PANTHER" id="PTHR21198:SF2">
    <property type="entry name" value="GLUTAMATE RACEMASE"/>
    <property type="match status" value="1"/>
</dbReference>
<feature type="binding site" evidence="7">
    <location>
        <begin position="38"/>
        <end position="39"/>
    </location>
    <ligand>
        <name>substrate</name>
    </ligand>
</feature>
<feature type="active site" description="Proton donor/acceptor" evidence="7">
    <location>
        <position position="69"/>
    </location>
</feature>